<dbReference type="InterPro" id="IPR033121">
    <property type="entry name" value="PEPTIDASE_A1"/>
</dbReference>
<evidence type="ECO:0000313" key="4">
    <source>
        <dbReference type="EMBL" id="KAJ1696707.1"/>
    </source>
</evidence>
<dbReference type="PROSITE" id="PS51767">
    <property type="entry name" value="PEPTIDASE_A1"/>
    <property type="match status" value="1"/>
</dbReference>
<evidence type="ECO:0000313" key="5">
    <source>
        <dbReference type="Proteomes" id="UP001151287"/>
    </source>
</evidence>
<dbReference type="AlphaFoldDB" id="A0A9Q0CMH0"/>
<dbReference type="Gene3D" id="2.40.70.10">
    <property type="entry name" value="Acid Proteases"/>
    <property type="match status" value="1"/>
</dbReference>
<proteinExistence type="predicted"/>
<reference evidence="4" key="1">
    <citation type="journal article" date="2022" name="Cell">
        <title>Repeat-based holocentromeres influence genome architecture and karyotype evolution.</title>
        <authorList>
            <person name="Hofstatter P.G."/>
            <person name="Thangavel G."/>
            <person name="Lux T."/>
            <person name="Neumann P."/>
            <person name="Vondrak T."/>
            <person name="Novak P."/>
            <person name="Zhang M."/>
            <person name="Costa L."/>
            <person name="Castellani M."/>
            <person name="Scott A."/>
            <person name="Toegelov H."/>
            <person name="Fuchs J."/>
            <person name="Mata-Sucre Y."/>
            <person name="Dias Y."/>
            <person name="Vanzela A.L.L."/>
            <person name="Huettel B."/>
            <person name="Almeida C.C.S."/>
            <person name="Simkova H."/>
            <person name="Souza G."/>
            <person name="Pedrosa-Harand A."/>
            <person name="Macas J."/>
            <person name="Mayer K.F.X."/>
            <person name="Houben A."/>
            <person name="Marques A."/>
        </authorList>
    </citation>
    <scope>NUCLEOTIDE SEQUENCE</scope>
    <source>
        <strain evidence="4">RhyBre1mFocal</strain>
    </source>
</reference>
<dbReference type="SUPFAM" id="SSF50630">
    <property type="entry name" value="Acid proteases"/>
    <property type="match status" value="1"/>
</dbReference>
<accession>A0A9Q0CMH0</accession>
<keyword evidence="5" id="KW-1185">Reference proteome</keyword>
<gene>
    <name evidence="4" type="ORF">LUZ63_005219</name>
</gene>
<evidence type="ECO:0000259" key="3">
    <source>
        <dbReference type="PROSITE" id="PS51767"/>
    </source>
</evidence>
<dbReference type="Proteomes" id="UP001151287">
    <property type="component" value="Unassembled WGS sequence"/>
</dbReference>
<feature type="domain" description="Peptidase A1" evidence="3">
    <location>
        <begin position="1"/>
        <end position="184"/>
    </location>
</feature>
<dbReference type="PANTHER" id="PTHR47967:SF128">
    <property type="entry name" value="ASPARTIC PROTEINASE CDR1-LIKE"/>
    <property type="match status" value="1"/>
</dbReference>
<dbReference type="Pfam" id="PF14541">
    <property type="entry name" value="TAXi_C"/>
    <property type="match status" value="1"/>
</dbReference>
<evidence type="ECO:0000256" key="1">
    <source>
        <dbReference type="ARBA" id="ARBA00022670"/>
    </source>
</evidence>
<dbReference type="GO" id="GO:0006508">
    <property type="term" value="P:proteolysis"/>
    <property type="evidence" value="ECO:0007669"/>
    <property type="project" value="UniProtKB-KW"/>
</dbReference>
<dbReference type="GO" id="GO:0005576">
    <property type="term" value="C:extracellular region"/>
    <property type="evidence" value="ECO:0007669"/>
    <property type="project" value="TreeGrafter"/>
</dbReference>
<dbReference type="InterPro" id="IPR051708">
    <property type="entry name" value="Plant_Aspart_Prot_A1"/>
</dbReference>
<protein>
    <recommendedName>
        <fullName evidence="3">Peptidase A1 domain-containing protein</fullName>
    </recommendedName>
</protein>
<evidence type="ECO:0000256" key="2">
    <source>
        <dbReference type="ARBA" id="ARBA00022801"/>
    </source>
</evidence>
<name>A0A9Q0CMH0_9POAL</name>
<keyword evidence="1" id="KW-0645">Protease</keyword>
<dbReference type="EMBL" id="JAMQYH010000002">
    <property type="protein sequence ID" value="KAJ1696707.1"/>
    <property type="molecule type" value="Genomic_DNA"/>
</dbReference>
<dbReference type="InterPro" id="IPR032799">
    <property type="entry name" value="TAXi_C"/>
</dbReference>
<dbReference type="PANTHER" id="PTHR47967">
    <property type="entry name" value="OS07G0603500 PROTEIN-RELATED"/>
    <property type="match status" value="1"/>
</dbReference>
<dbReference type="InterPro" id="IPR021109">
    <property type="entry name" value="Peptidase_aspartic_dom_sf"/>
</dbReference>
<sequence length="191" mass="21481">MGEESRVVYANMIFGTETSPVGNSTAMVPNRDFYVTSLDGVSVKGMRLDLNKSIFRKENGQGCTIVDTGTPISSMPGEAYDEVVRTLKSMVKLPRVPYGNKDNTLCFMGGLKDIDQYVPHMTLHFQGLDLPIIPRSLFFVTTDEVICLAMRPMENGEEYNIFGALFQQNINMFFDIKEEKIFMYPMACALI</sequence>
<keyword evidence="2" id="KW-0378">Hydrolase</keyword>
<dbReference type="GO" id="GO:0008233">
    <property type="term" value="F:peptidase activity"/>
    <property type="evidence" value="ECO:0007669"/>
    <property type="project" value="UniProtKB-KW"/>
</dbReference>
<organism evidence="4 5">
    <name type="scientific">Rhynchospora breviuscula</name>
    <dbReference type="NCBI Taxonomy" id="2022672"/>
    <lineage>
        <taxon>Eukaryota</taxon>
        <taxon>Viridiplantae</taxon>
        <taxon>Streptophyta</taxon>
        <taxon>Embryophyta</taxon>
        <taxon>Tracheophyta</taxon>
        <taxon>Spermatophyta</taxon>
        <taxon>Magnoliopsida</taxon>
        <taxon>Liliopsida</taxon>
        <taxon>Poales</taxon>
        <taxon>Cyperaceae</taxon>
        <taxon>Cyperoideae</taxon>
        <taxon>Rhynchosporeae</taxon>
        <taxon>Rhynchospora</taxon>
    </lineage>
</organism>
<dbReference type="OrthoDB" id="595454at2759"/>
<comment type="caution">
    <text evidence="4">The sequence shown here is derived from an EMBL/GenBank/DDBJ whole genome shotgun (WGS) entry which is preliminary data.</text>
</comment>